<name>A0AAV5VSP6_9BILA</name>
<evidence type="ECO:0000256" key="2">
    <source>
        <dbReference type="ARBA" id="ARBA00011984"/>
    </source>
</evidence>
<dbReference type="SUPFAM" id="SSF52540">
    <property type="entry name" value="P-loop containing nucleoside triphosphate hydrolases"/>
    <property type="match status" value="1"/>
</dbReference>
<dbReference type="SMART" id="SM00175">
    <property type="entry name" value="RAB"/>
    <property type="match status" value="1"/>
</dbReference>
<dbReference type="InterPro" id="IPR027417">
    <property type="entry name" value="P-loop_NTPase"/>
</dbReference>
<comment type="caution">
    <text evidence="6">The sequence shown here is derived from an EMBL/GenBank/DDBJ whole genome shotgun (WGS) entry which is preliminary data.</text>
</comment>
<dbReference type="GO" id="GO:0005525">
    <property type="term" value="F:GTP binding"/>
    <property type="evidence" value="ECO:0007669"/>
    <property type="project" value="InterPro"/>
</dbReference>
<evidence type="ECO:0000313" key="6">
    <source>
        <dbReference type="EMBL" id="GMT20784.1"/>
    </source>
</evidence>
<evidence type="ECO:0000256" key="4">
    <source>
        <dbReference type="ARBA" id="ARBA00048098"/>
    </source>
</evidence>
<protein>
    <recommendedName>
        <fullName evidence="2">small monomeric GTPase</fullName>
        <ecNumber evidence="2">3.6.5.2</ecNumber>
    </recommendedName>
</protein>
<dbReference type="Pfam" id="PF00071">
    <property type="entry name" value="Ras"/>
    <property type="match status" value="1"/>
</dbReference>
<dbReference type="EC" id="3.6.5.2" evidence="2"/>
<dbReference type="PRINTS" id="PR00449">
    <property type="entry name" value="RASTRNSFRMNG"/>
</dbReference>
<dbReference type="InterPro" id="IPR001806">
    <property type="entry name" value="Small_GTPase"/>
</dbReference>
<dbReference type="PROSITE" id="PS51421">
    <property type="entry name" value="RAS"/>
    <property type="match status" value="1"/>
</dbReference>
<evidence type="ECO:0000256" key="3">
    <source>
        <dbReference type="ARBA" id="ARBA00022801"/>
    </source>
</evidence>
<reference evidence="6" key="1">
    <citation type="submission" date="2023-10" db="EMBL/GenBank/DDBJ databases">
        <title>Genome assembly of Pristionchus species.</title>
        <authorList>
            <person name="Yoshida K."/>
            <person name="Sommer R.J."/>
        </authorList>
    </citation>
    <scope>NUCLEOTIDE SEQUENCE</scope>
    <source>
        <strain evidence="6">RS5133</strain>
    </source>
</reference>
<comment type="similarity">
    <text evidence="1">Belongs to the small GTPase superfamily. Ras family.</text>
</comment>
<dbReference type="GO" id="GO:0003925">
    <property type="term" value="F:G protein activity"/>
    <property type="evidence" value="ECO:0007669"/>
    <property type="project" value="UniProtKB-EC"/>
</dbReference>
<dbReference type="PANTHER" id="PTHR45704">
    <property type="entry name" value="RAS-LIKE FAMILY MEMBER 11"/>
    <property type="match status" value="1"/>
</dbReference>
<dbReference type="Proteomes" id="UP001432322">
    <property type="component" value="Unassembled WGS sequence"/>
</dbReference>
<proteinExistence type="inferred from homology"/>
<dbReference type="PROSITE" id="PS51419">
    <property type="entry name" value="RAB"/>
    <property type="match status" value="1"/>
</dbReference>
<organism evidence="6 7">
    <name type="scientific">Pristionchus fissidentatus</name>
    <dbReference type="NCBI Taxonomy" id="1538716"/>
    <lineage>
        <taxon>Eukaryota</taxon>
        <taxon>Metazoa</taxon>
        <taxon>Ecdysozoa</taxon>
        <taxon>Nematoda</taxon>
        <taxon>Chromadorea</taxon>
        <taxon>Rhabditida</taxon>
        <taxon>Rhabditina</taxon>
        <taxon>Diplogasteromorpha</taxon>
        <taxon>Diplogasteroidea</taxon>
        <taxon>Neodiplogasteridae</taxon>
        <taxon>Pristionchus</taxon>
    </lineage>
</organism>
<dbReference type="EMBL" id="BTSY01000003">
    <property type="protein sequence ID" value="GMT20784.1"/>
    <property type="molecule type" value="Genomic_DNA"/>
</dbReference>
<evidence type="ECO:0000313" key="7">
    <source>
        <dbReference type="Proteomes" id="UP001432322"/>
    </source>
</evidence>
<feature type="non-terminal residue" evidence="6">
    <location>
        <position position="1"/>
    </location>
</feature>
<sequence length="139" mass="15804">RRKKMGEEGESPLADSSSHKGEGSLKYMLKLVETGDLAEKISHSMGVVVIYSIIDRESFLDAKRLLSIFSKQRGVELPMVLVGSKSDLIKRRVVDSYEGQQLAKEFDCPFIEVSSRRNECVNEAFIELVRLMESRRHLN</sequence>
<dbReference type="AlphaFoldDB" id="A0AAV5VSP6"/>
<comment type="catalytic activity">
    <reaction evidence="4">
        <text>GTP + H2O = GDP + phosphate + H(+)</text>
        <dbReference type="Rhea" id="RHEA:19669"/>
        <dbReference type="ChEBI" id="CHEBI:15377"/>
        <dbReference type="ChEBI" id="CHEBI:15378"/>
        <dbReference type="ChEBI" id="CHEBI:37565"/>
        <dbReference type="ChEBI" id="CHEBI:43474"/>
        <dbReference type="ChEBI" id="CHEBI:58189"/>
        <dbReference type="EC" id="3.6.5.2"/>
    </reaction>
</comment>
<keyword evidence="3" id="KW-0378">Hydrolase</keyword>
<evidence type="ECO:0000256" key="1">
    <source>
        <dbReference type="ARBA" id="ARBA00008344"/>
    </source>
</evidence>
<evidence type="ECO:0000256" key="5">
    <source>
        <dbReference type="SAM" id="MobiDB-lite"/>
    </source>
</evidence>
<dbReference type="InterPro" id="IPR051065">
    <property type="entry name" value="Ras-related_GTPase"/>
</dbReference>
<gene>
    <name evidence="6" type="ORF">PFISCL1PPCAC_12081</name>
</gene>
<feature type="region of interest" description="Disordered" evidence="5">
    <location>
        <begin position="1"/>
        <end position="21"/>
    </location>
</feature>
<accession>A0AAV5VSP6</accession>
<dbReference type="SMART" id="SM00173">
    <property type="entry name" value="RAS"/>
    <property type="match status" value="1"/>
</dbReference>
<dbReference type="Gene3D" id="3.40.50.300">
    <property type="entry name" value="P-loop containing nucleotide triphosphate hydrolases"/>
    <property type="match status" value="1"/>
</dbReference>
<keyword evidence="7" id="KW-1185">Reference proteome</keyword>